<dbReference type="Proteomes" id="UP000027770">
    <property type="component" value="Unassembled WGS sequence"/>
</dbReference>
<evidence type="ECO:0008006" key="3">
    <source>
        <dbReference type="Google" id="ProtNLM"/>
    </source>
</evidence>
<dbReference type="RefSeq" id="WP_039222358.1">
    <property type="nucleotide sequence ID" value="NZ_JENW01000156.1"/>
</dbReference>
<dbReference type="Pfam" id="PF14903">
    <property type="entry name" value="WG_beta_rep"/>
    <property type="match status" value="1"/>
</dbReference>
<accession>A0AA40M1W1</accession>
<dbReference type="PROSITE" id="PS51257">
    <property type="entry name" value="PROKAR_LIPOPROTEIN"/>
    <property type="match status" value="1"/>
</dbReference>
<sequence length="140" mass="15908">MKKNFLVPIFISISLVFSLSGCTKQNKNISNCSENEKKYINSNFKYVKTLPGVTKDMELLAYNCTILTEGVTVFKQNNKYGVIDKEGDIVIKPQFDSISDIQYNHFVIRSNNKDGIIDIKGNILLQPQLYNISFLKVDMG</sequence>
<evidence type="ECO:0000313" key="1">
    <source>
        <dbReference type="EMBL" id="KEI11802.1"/>
    </source>
</evidence>
<dbReference type="InterPro" id="IPR032774">
    <property type="entry name" value="WG_beta_rep"/>
</dbReference>
<name>A0AA40M1W1_CLONO</name>
<evidence type="ECO:0000313" key="2">
    <source>
        <dbReference type="Proteomes" id="UP000027770"/>
    </source>
</evidence>
<comment type="caution">
    <text evidence="1">The sequence shown here is derived from an EMBL/GenBank/DDBJ whole genome shotgun (WGS) entry which is preliminary data.</text>
</comment>
<dbReference type="EMBL" id="JENW01000156">
    <property type="protein sequence ID" value="KEI11802.1"/>
    <property type="molecule type" value="Genomic_DNA"/>
</dbReference>
<keyword evidence="2" id="KW-1185">Reference proteome</keyword>
<proteinExistence type="predicted"/>
<dbReference type="AlphaFoldDB" id="A0AA40M1W1"/>
<protein>
    <recommendedName>
        <fullName evidence="3">WG repeat-containing protein</fullName>
    </recommendedName>
</protein>
<organism evidence="1 2">
    <name type="scientific">Clostridium novyi B str. ATCC 27606</name>
    <dbReference type="NCBI Taxonomy" id="1443123"/>
    <lineage>
        <taxon>Bacteria</taxon>
        <taxon>Bacillati</taxon>
        <taxon>Bacillota</taxon>
        <taxon>Clostridia</taxon>
        <taxon>Eubacteriales</taxon>
        <taxon>Clostridiaceae</taxon>
        <taxon>Clostridium</taxon>
    </lineage>
</organism>
<reference evidence="1 2" key="1">
    <citation type="submission" date="2014-02" db="EMBL/GenBank/DDBJ databases">
        <title>Plasmidome dynamics in the species complex Clostridium novyi sensu lato converts strains of independent lineages into distinctly different pathogens.</title>
        <authorList>
            <person name="Skarin H."/>
            <person name="Segerman B."/>
        </authorList>
    </citation>
    <scope>NUCLEOTIDE SEQUENCE [LARGE SCALE GENOMIC DNA]</scope>
    <source>
        <strain evidence="1 2">ATCC 27606</strain>
    </source>
</reference>
<gene>
    <name evidence="1" type="ORF">Z959_13095</name>
</gene>